<evidence type="ECO:0000313" key="1">
    <source>
        <dbReference type="EMBL" id="MCI84755.1"/>
    </source>
</evidence>
<reference evidence="1 2" key="1">
    <citation type="journal article" date="2018" name="Front. Plant Sci.">
        <title>Red Clover (Trifolium pratense) and Zigzag Clover (T. medium) - A Picture of Genomic Similarities and Differences.</title>
        <authorList>
            <person name="Dluhosova J."/>
            <person name="Istvanek J."/>
            <person name="Nedelnik J."/>
            <person name="Repkova J."/>
        </authorList>
    </citation>
    <scope>NUCLEOTIDE SEQUENCE [LARGE SCALE GENOMIC DNA]</scope>
    <source>
        <strain evidence="2">cv. 10/8</strain>
        <tissue evidence="1">Leaf</tissue>
    </source>
</reference>
<proteinExistence type="predicted"/>
<organism evidence="1 2">
    <name type="scientific">Trifolium medium</name>
    <dbReference type="NCBI Taxonomy" id="97028"/>
    <lineage>
        <taxon>Eukaryota</taxon>
        <taxon>Viridiplantae</taxon>
        <taxon>Streptophyta</taxon>
        <taxon>Embryophyta</taxon>
        <taxon>Tracheophyta</taxon>
        <taxon>Spermatophyta</taxon>
        <taxon>Magnoliopsida</taxon>
        <taxon>eudicotyledons</taxon>
        <taxon>Gunneridae</taxon>
        <taxon>Pentapetalae</taxon>
        <taxon>rosids</taxon>
        <taxon>fabids</taxon>
        <taxon>Fabales</taxon>
        <taxon>Fabaceae</taxon>
        <taxon>Papilionoideae</taxon>
        <taxon>50 kb inversion clade</taxon>
        <taxon>NPAAA clade</taxon>
        <taxon>Hologalegina</taxon>
        <taxon>IRL clade</taxon>
        <taxon>Trifolieae</taxon>
        <taxon>Trifolium</taxon>
    </lineage>
</organism>
<dbReference type="AlphaFoldDB" id="A0A392VD74"/>
<dbReference type="Proteomes" id="UP000265520">
    <property type="component" value="Unassembled WGS sequence"/>
</dbReference>
<sequence>MSSRRCCSCKPSSLTRTQNTVCAAGCDDDDAADDYVTPNFDLCCNLVMYTPPFHPLCIVNDQG</sequence>
<comment type="caution">
    <text evidence="1">The sequence shown here is derived from an EMBL/GenBank/DDBJ whole genome shotgun (WGS) entry which is preliminary data.</text>
</comment>
<dbReference type="EMBL" id="LXQA011098654">
    <property type="protein sequence ID" value="MCI84755.1"/>
    <property type="molecule type" value="Genomic_DNA"/>
</dbReference>
<evidence type="ECO:0000313" key="2">
    <source>
        <dbReference type="Proteomes" id="UP000265520"/>
    </source>
</evidence>
<accession>A0A392VD74</accession>
<name>A0A392VD74_9FABA</name>
<keyword evidence="2" id="KW-1185">Reference proteome</keyword>
<protein>
    <submittedName>
        <fullName evidence="1">Uncharacterized protein</fullName>
    </submittedName>
</protein>